<sequence length="420" mass="46155">MGSNNRMSINFDAALPSSVYDEETWLVQPPEEANGSSSSGHVVEWLQEATLNIDYETRSALARKLNKQVAKKKKKAEKLSEKYDSKRSDVCDIKESVVETETEIDLFNPAYDSKAGEAVNLNSHIMKTDSDSLHSNDSYLLARNSVSESSSDEEFYDVPEYPCFESEQPAEQKAVEKVKPLSHDLSAVKECAEEGKLNTSQDLLEEVSGSTSSRFVDHPDTNDIASRSNTARVPPTVVLDKTRSPAYSPGANRNPSPVLKSSSVAGADLVYIQQKAILQELALREECNLWKPSSQTDCTTPISRLREFLKVIKCKVFEGTTSYAHPDIMKGSLSLSSSRSADFLDSVHPNTVSSVSTARVSRLPMLVRRPVMGVHSSGPSRYTNSSTLRPHFGDAAAALSRRRTTNAQSECGCAGFQRKS</sequence>
<dbReference type="Proteomes" id="UP000046393">
    <property type="component" value="Unplaced"/>
</dbReference>
<evidence type="ECO:0000256" key="1">
    <source>
        <dbReference type="SAM" id="Coils"/>
    </source>
</evidence>
<dbReference type="STRING" id="451379.A0A0N5A943"/>
<feature type="region of interest" description="Disordered" evidence="2">
    <location>
        <begin position="209"/>
        <end position="234"/>
    </location>
</feature>
<organism evidence="3 4">
    <name type="scientific">Syphacia muris</name>
    <dbReference type="NCBI Taxonomy" id="451379"/>
    <lineage>
        <taxon>Eukaryota</taxon>
        <taxon>Metazoa</taxon>
        <taxon>Ecdysozoa</taxon>
        <taxon>Nematoda</taxon>
        <taxon>Chromadorea</taxon>
        <taxon>Rhabditida</taxon>
        <taxon>Spirurina</taxon>
        <taxon>Oxyuridomorpha</taxon>
        <taxon>Oxyuroidea</taxon>
        <taxon>Oxyuridae</taxon>
        <taxon>Syphacia</taxon>
    </lineage>
</organism>
<proteinExistence type="predicted"/>
<dbReference type="AlphaFoldDB" id="A0A0N5A943"/>
<reference evidence="4" key="1">
    <citation type="submission" date="2017-02" db="UniProtKB">
        <authorList>
            <consortium name="WormBaseParasite"/>
        </authorList>
    </citation>
    <scope>IDENTIFICATION</scope>
</reference>
<evidence type="ECO:0000256" key="2">
    <source>
        <dbReference type="SAM" id="MobiDB-lite"/>
    </source>
</evidence>
<evidence type="ECO:0000313" key="3">
    <source>
        <dbReference type="Proteomes" id="UP000046393"/>
    </source>
</evidence>
<keyword evidence="3" id="KW-1185">Reference proteome</keyword>
<dbReference type="WBParaSite" id="SMUV_0000061101-mRNA-1">
    <property type="protein sequence ID" value="SMUV_0000061101-mRNA-1"/>
    <property type="gene ID" value="SMUV_0000061101"/>
</dbReference>
<protein>
    <submittedName>
        <fullName evidence="4">Uncharacterized protein</fullName>
    </submittedName>
</protein>
<feature type="coiled-coil region" evidence="1">
    <location>
        <begin position="62"/>
        <end position="89"/>
    </location>
</feature>
<keyword evidence="1" id="KW-0175">Coiled coil</keyword>
<evidence type="ECO:0000313" key="4">
    <source>
        <dbReference type="WBParaSite" id="SMUV_0000061101-mRNA-1"/>
    </source>
</evidence>
<accession>A0A0N5A943</accession>
<name>A0A0N5A943_9BILA</name>